<name>A0ABS4RVJ4_PAEXY</name>
<organism evidence="1 2">
    <name type="scientific">Paenibacillus xylanexedens</name>
    <dbReference type="NCBI Taxonomy" id="528191"/>
    <lineage>
        <taxon>Bacteria</taxon>
        <taxon>Bacillati</taxon>
        <taxon>Bacillota</taxon>
        <taxon>Bacilli</taxon>
        <taxon>Bacillales</taxon>
        <taxon>Paenibacillaceae</taxon>
        <taxon>Paenibacillus</taxon>
    </lineage>
</organism>
<dbReference type="Proteomes" id="UP000810207">
    <property type="component" value="Unassembled WGS sequence"/>
</dbReference>
<accession>A0ABS4RVJ4</accession>
<dbReference type="EMBL" id="JAGIKV010000009">
    <property type="protein sequence ID" value="MBP2246329.1"/>
    <property type="molecule type" value="Genomic_DNA"/>
</dbReference>
<evidence type="ECO:0000313" key="2">
    <source>
        <dbReference type="Proteomes" id="UP000810207"/>
    </source>
</evidence>
<reference evidence="1 2" key="1">
    <citation type="submission" date="2021-03" db="EMBL/GenBank/DDBJ databases">
        <title>Genomic Encyclopedia of Type Strains, Phase IV (KMG-IV): sequencing the most valuable type-strain genomes for metagenomic binning, comparative biology and taxonomic classification.</title>
        <authorList>
            <person name="Goeker M."/>
        </authorList>
    </citation>
    <scope>NUCLEOTIDE SEQUENCE [LARGE SCALE GENOMIC DNA]</scope>
    <source>
        <strain evidence="1 2">DSM 21292</strain>
    </source>
</reference>
<keyword evidence="2" id="KW-1185">Reference proteome</keyword>
<gene>
    <name evidence="1" type="ORF">J2Z28_002960</name>
</gene>
<proteinExistence type="predicted"/>
<evidence type="ECO:0000313" key="1">
    <source>
        <dbReference type="EMBL" id="MBP2246329.1"/>
    </source>
</evidence>
<comment type="caution">
    <text evidence="1">The sequence shown here is derived from an EMBL/GenBank/DDBJ whole genome shotgun (WGS) entry which is preliminary data.</text>
</comment>
<sequence length="29" mass="3162">MNETVLDKVNLQIIGGAYDLEAELIAIKS</sequence>
<protein>
    <submittedName>
        <fullName evidence="1">Uncharacterized protein</fullName>
    </submittedName>
</protein>